<reference evidence="3 4" key="1">
    <citation type="submission" date="2020-08" db="EMBL/GenBank/DDBJ databases">
        <title>Genomic Encyclopedia of Type Strains, Phase IV (KMG-IV): sequencing the most valuable type-strain genomes for metagenomic binning, comparative biology and taxonomic classification.</title>
        <authorList>
            <person name="Goeker M."/>
        </authorList>
    </citation>
    <scope>NUCLEOTIDE SEQUENCE [LARGE SCALE GENOMIC DNA]</scope>
    <source>
        <strain evidence="3 4">DSM 11099</strain>
    </source>
</reference>
<gene>
    <name evidence="3" type="ORF">HNR59_002102</name>
</gene>
<evidence type="ECO:0000313" key="4">
    <source>
        <dbReference type="Proteomes" id="UP000533306"/>
    </source>
</evidence>
<dbReference type="RefSeq" id="WP_183829597.1">
    <property type="nucleotide sequence ID" value="NZ_JACHEU010000001.1"/>
</dbReference>
<keyword evidence="2" id="KW-0732">Signal</keyword>
<dbReference type="AlphaFoldDB" id="A0A7W9S287"/>
<proteinExistence type="predicted"/>
<feature type="signal peptide" evidence="2">
    <location>
        <begin position="1"/>
        <end position="22"/>
    </location>
</feature>
<sequence>MKPRYTTSAAFIVLALSLAGCGSTTVKPSAYQSVSCTELDDAIGVNSKEISATAIRRGKVDSWQPPFWMAGAKKGAAAVHNKQTRKIGRLQEQGEQMTGERARRCRGISP</sequence>
<feature type="region of interest" description="Disordered" evidence="1">
    <location>
        <begin position="91"/>
        <end position="110"/>
    </location>
</feature>
<comment type="caution">
    <text evidence="3">The sequence shown here is derived from an EMBL/GenBank/DDBJ whole genome shotgun (WGS) entry which is preliminary data.</text>
</comment>
<evidence type="ECO:0000313" key="3">
    <source>
        <dbReference type="EMBL" id="MBB6012757.1"/>
    </source>
</evidence>
<keyword evidence="4" id="KW-1185">Reference proteome</keyword>
<evidence type="ECO:0000256" key="1">
    <source>
        <dbReference type="SAM" id="MobiDB-lite"/>
    </source>
</evidence>
<dbReference type="Proteomes" id="UP000533306">
    <property type="component" value="Unassembled WGS sequence"/>
</dbReference>
<evidence type="ECO:0000256" key="2">
    <source>
        <dbReference type="SAM" id="SignalP"/>
    </source>
</evidence>
<feature type="chain" id="PRO_5031338865" description="Lipoprotein" evidence="2">
    <location>
        <begin position="23"/>
        <end position="110"/>
    </location>
</feature>
<protein>
    <recommendedName>
        <fullName evidence="5">Lipoprotein</fullName>
    </recommendedName>
</protein>
<accession>A0A7W9S287</accession>
<name>A0A7W9S287_9HYPH</name>
<dbReference type="EMBL" id="JACHEU010000001">
    <property type="protein sequence ID" value="MBB6012757.1"/>
    <property type="molecule type" value="Genomic_DNA"/>
</dbReference>
<organism evidence="3 4">
    <name type="scientific">Aquamicrobium lusatiense</name>
    <dbReference type="NCBI Taxonomy" id="89772"/>
    <lineage>
        <taxon>Bacteria</taxon>
        <taxon>Pseudomonadati</taxon>
        <taxon>Pseudomonadota</taxon>
        <taxon>Alphaproteobacteria</taxon>
        <taxon>Hyphomicrobiales</taxon>
        <taxon>Phyllobacteriaceae</taxon>
        <taxon>Aquamicrobium</taxon>
    </lineage>
</organism>
<evidence type="ECO:0008006" key="5">
    <source>
        <dbReference type="Google" id="ProtNLM"/>
    </source>
</evidence>
<dbReference type="PROSITE" id="PS51257">
    <property type="entry name" value="PROKAR_LIPOPROTEIN"/>
    <property type="match status" value="1"/>
</dbReference>